<evidence type="ECO:0000313" key="1">
    <source>
        <dbReference type="EMBL" id="CAI9542991.1"/>
    </source>
</evidence>
<name>A0ABN9B601_9NEOB</name>
<keyword evidence="2" id="KW-1185">Reference proteome</keyword>
<dbReference type="Proteomes" id="UP001162483">
    <property type="component" value="Unassembled WGS sequence"/>
</dbReference>
<protein>
    <submittedName>
        <fullName evidence="1">Uncharacterized protein</fullName>
    </submittedName>
</protein>
<reference evidence="1" key="1">
    <citation type="submission" date="2023-05" db="EMBL/GenBank/DDBJ databases">
        <authorList>
            <person name="Stuckert A."/>
        </authorList>
    </citation>
    <scope>NUCLEOTIDE SEQUENCE</scope>
</reference>
<gene>
    <name evidence="1" type="ORF">SPARVUS_LOCUS2189677</name>
</gene>
<accession>A0ABN9B601</accession>
<sequence length="76" mass="8495">MPISASYQCSLCQCSSVPPVSAHQCNVSVPISAASLVHISEGEKSLIYNILKQKLRKNLFFQNFQFLVCLAKNKRH</sequence>
<proteinExistence type="predicted"/>
<organism evidence="1 2">
    <name type="scientific">Staurois parvus</name>
    <dbReference type="NCBI Taxonomy" id="386267"/>
    <lineage>
        <taxon>Eukaryota</taxon>
        <taxon>Metazoa</taxon>
        <taxon>Chordata</taxon>
        <taxon>Craniata</taxon>
        <taxon>Vertebrata</taxon>
        <taxon>Euteleostomi</taxon>
        <taxon>Amphibia</taxon>
        <taxon>Batrachia</taxon>
        <taxon>Anura</taxon>
        <taxon>Neobatrachia</taxon>
        <taxon>Ranoidea</taxon>
        <taxon>Ranidae</taxon>
        <taxon>Staurois</taxon>
    </lineage>
</organism>
<comment type="caution">
    <text evidence="1">The sequence shown here is derived from an EMBL/GenBank/DDBJ whole genome shotgun (WGS) entry which is preliminary data.</text>
</comment>
<evidence type="ECO:0000313" key="2">
    <source>
        <dbReference type="Proteomes" id="UP001162483"/>
    </source>
</evidence>
<dbReference type="EMBL" id="CATNWA010002477">
    <property type="protein sequence ID" value="CAI9542991.1"/>
    <property type="molecule type" value="Genomic_DNA"/>
</dbReference>